<dbReference type="AlphaFoldDB" id="A0A1B6JLP1"/>
<name>A0A1B6JLP1_9HEMI</name>
<gene>
    <name evidence="1" type="ORF">g.3601</name>
</gene>
<protein>
    <submittedName>
        <fullName evidence="1">Uncharacterized protein</fullName>
    </submittedName>
</protein>
<accession>A0A1B6JLP1</accession>
<feature type="non-terminal residue" evidence="1">
    <location>
        <position position="131"/>
    </location>
</feature>
<feature type="non-terminal residue" evidence="1">
    <location>
        <position position="1"/>
    </location>
</feature>
<sequence length="131" mass="14796">RHLKHLENILEVANLQPPSKFPHETNHQMITQKNKHLYSTSLQVEKNKILQLQCPTLEKELAQENLLSKSNAPLNKQCCAAPEVEHVKEGNGQTLTTNIVFTTTEGTNQSPVNSLSEQRKPSPMLVSMCHY</sequence>
<evidence type="ECO:0000313" key="1">
    <source>
        <dbReference type="EMBL" id="JAT00078.1"/>
    </source>
</evidence>
<dbReference type="EMBL" id="GECU01007629">
    <property type="protein sequence ID" value="JAT00078.1"/>
    <property type="molecule type" value="Transcribed_RNA"/>
</dbReference>
<reference evidence="1" key="1">
    <citation type="submission" date="2015-11" db="EMBL/GenBank/DDBJ databases">
        <title>De novo transcriptome assembly of four potential Pierce s Disease insect vectors from Arizona vineyards.</title>
        <authorList>
            <person name="Tassone E.E."/>
        </authorList>
    </citation>
    <scope>NUCLEOTIDE SEQUENCE</scope>
</reference>
<proteinExistence type="predicted"/>
<organism evidence="1">
    <name type="scientific">Homalodisca liturata</name>
    <dbReference type="NCBI Taxonomy" id="320908"/>
    <lineage>
        <taxon>Eukaryota</taxon>
        <taxon>Metazoa</taxon>
        <taxon>Ecdysozoa</taxon>
        <taxon>Arthropoda</taxon>
        <taxon>Hexapoda</taxon>
        <taxon>Insecta</taxon>
        <taxon>Pterygota</taxon>
        <taxon>Neoptera</taxon>
        <taxon>Paraneoptera</taxon>
        <taxon>Hemiptera</taxon>
        <taxon>Auchenorrhyncha</taxon>
        <taxon>Membracoidea</taxon>
        <taxon>Cicadellidae</taxon>
        <taxon>Cicadellinae</taxon>
        <taxon>Proconiini</taxon>
        <taxon>Homalodisca</taxon>
    </lineage>
</organism>